<dbReference type="Proteomes" id="UP000284219">
    <property type="component" value="Unassembled WGS sequence"/>
</dbReference>
<dbReference type="PROSITE" id="PS51677">
    <property type="entry name" value="NODB"/>
    <property type="match status" value="1"/>
</dbReference>
<evidence type="ECO:0000313" key="4">
    <source>
        <dbReference type="Proteomes" id="UP000284219"/>
    </source>
</evidence>
<dbReference type="CDD" id="cd10917">
    <property type="entry name" value="CE4_NodB_like_6s_7s"/>
    <property type="match status" value="1"/>
</dbReference>
<proteinExistence type="predicted"/>
<dbReference type="PROSITE" id="PS51257">
    <property type="entry name" value="PROKAR_LIPOPROTEIN"/>
    <property type="match status" value="1"/>
</dbReference>
<name>A0A419SN28_9BACL</name>
<feature type="domain" description="NodB homology" evidence="2">
    <location>
        <begin position="76"/>
        <end position="264"/>
    </location>
</feature>
<evidence type="ECO:0000313" key="3">
    <source>
        <dbReference type="EMBL" id="RKD25677.1"/>
    </source>
</evidence>
<dbReference type="Pfam" id="PF01522">
    <property type="entry name" value="Polysacc_deac_1"/>
    <property type="match status" value="1"/>
</dbReference>
<dbReference type="InterPro" id="IPR011330">
    <property type="entry name" value="Glyco_hydro/deAcase_b/a-brl"/>
</dbReference>
<dbReference type="GO" id="GO:0005975">
    <property type="term" value="P:carbohydrate metabolic process"/>
    <property type="evidence" value="ECO:0007669"/>
    <property type="project" value="InterPro"/>
</dbReference>
<dbReference type="AlphaFoldDB" id="A0A419SN28"/>
<dbReference type="SUPFAM" id="SSF88713">
    <property type="entry name" value="Glycoside hydrolase/deacetylase"/>
    <property type="match status" value="1"/>
</dbReference>
<dbReference type="PANTHER" id="PTHR10587">
    <property type="entry name" value="GLYCOSYL TRANSFERASE-RELATED"/>
    <property type="match status" value="1"/>
</dbReference>
<reference evidence="3 4" key="1">
    <citation type="submission" date="2016-08" db="EMBL/GenBank/DDBJ databases">
        <title>Novel Firmicute Genomes.</title>
        <authorList>
            <person name="Poppleton D.I."/>
            <person name="Gribaldo S."/>
        </authorList>
    </citation>
    <scope>NUCLEOTIDE SEQUENCE [LARGE SCALE GENOMIC DNA]</scope>
    <source>
        <strain evidence="3 4">RAOx-1</strain>
    </source>
</reference>
<feature type="signal peptide" evidence="1">
    <location>
        <begin position="1"/>
        <end position="22"/>
    </location>
</feature>
<dbReference type="InterPro" id="IPR002509">
    <property type="entry name" value="NODB_dom"/>
</dbReference>
<dbReference type="OrthoDB" id="9806342at2"/>
<protein>
    <recommendedName>
        <fullName evidence="2">NodB homology domain-containing protein</fullName>
    </recommendedName>
</protein>
<dbReference type="RefSeq" id="WP_120188348.1">
    <property type="nucleotide sequence ID" value="NZ_MCHY01000006.1"/>
</dbReference>
<dbReference type="InterPro" id="IPR050248">
    <property type="entry name" value="Polysacc_deacetylase_ArnD"/>
</dbReference>
<evidence type="ECO:0000259" key="2">
    <source>
        <dbReference type="PROSITE" id="PS51677"/>
    </source>
</evidence>
<dbReference type="EMBL" id="MCHY01000006">
    <property type="protein sequence ID" value="RKD25677.1"/>
    <property type="molecule type" value="Genomic_DNA"/>
</dbReference>
<gene>
    <name evidence="3" type="ORF">BEP19_01675</name>
</gene>
<dbReference type="GO" id="GO:0016810">
    <property type="term" value="F:hydrolase activity, acting on carbon-nitrogen (but not peptide) bonds"/>
    <property type="evidence" value="ECO:0007669"/>
    <property type="project" value="InterPro"/>
</dbReference>
<comment type="caution">
    <text evidence="3">The sequence shown here is derived from an EMBL/GenBank/DDBJ whole genome shotgun (WGS) entry which is preliminary data.</text>
</comment>
<dbReference type="Gene3D" id="3.20.20.370">
    <property type="entry name" value="Glycoside hydrolase/deacetylase"/>
    <property type="match status" value="1"/>
</dbReference>
<organism evidence="3 4">
    <name type="scientific">Ammoniphilus oxalaticus</name>
    <dbReference type="NCBI Taxonomy" id="66863"/>
    <lineage>
        <taxon>Bacteria</taxon>
        <taxon>Bacillati</taxon>
        <taxon>Bacillota</taxon>
        <taxon>Bacilli</taxon>
        <taxon>Bacillales</taxon>
        <taxon>Paenibacillaceae</taxon>
        <taxon>Aneurinibacillus group</taxon>
        <taxon>Ammoniphilus</taxon>
    </lineage>
</organism>
<feature type="chain" id="PRO_5038817408" description="NodB homology domain-containing protein" evidence="1">
    <location>
        <begin position="23"/>
        <end position="276"/>
    </location>
</feature>
<evidence type="ECO:0000256" key="1">
    <source>
        <dbReference type="SAM" id="SignalP"/>
    </source>
</evidence>
<keyword evidence="4" id="KW-1185">Reference proteome</keyword>
<sequence>MRQKGLALIFCFWFMIVTVACTAVNSEAPQATVESSENNVNPQPNVEQKQTAYYVDSGLFKIHAVNDSEKVGEAEKIALLTFDDGPKGIVTTEILDILDKYEAKSLWFVSGFNYGVSIDQPDPAKADRFRTLVKEIHQRGHLIGNHTWSHANLRQLSAEEQKREIASMNQLLEEITGEPVRFFRPPFGADTDVQKLYMKEAGMQTMNWSVGSLDWELKEAEQVVEQVVSTIHPGANILMHDLPIQVEALDTILAQLREMGYRFMLPTELEPSLAES</sequence>
<keyword evidence="1" id="KW-0732">Signal</keyword>
<accession>A0A419SN28</accession>